<reference evidence="1 2" key="1">
    <citation type="journal article" date="2015" name="Nature">
        <title>rRNA introns, odd ribosomes, and small enigmatic genomes across a large radiation of phyla.</title>
        <authorList>
            <person name="Brown C.T."/>
            <person name="Hug L.A."/>
            <person name="Thomas B.C."/>
            <person name="Sharon I."/>
            <person name="Castelle C.J."/>
            <person name="Singh A."/>
            <person name="Wilkins M.J."/>
            <person name="Williams K.H."/>
            <person name="Banfield J.F."/>
        </authorList>
    </citation>
    <scope>NUCLEOTIDE SEQUENCE [LARGE SCALE GENOMIC DNA]</scope>
</reference>
<dbReference type="EMBL" id="LCPW01000002">
    <property type="protein sequence ID" value="KKW06190.1"/>
    <property type="molecule type" value="Genomic_DNA"/>
</dbReference>
<organism evidence="1 2">
    <name type="scientific">candidate division CPR1 bacterium GW2011_GWC1_49_13</name>
    <dbReference type="NCBI Taxonomy" id="1618342"/>
    <lineage>
        <taxon>Bacteria</taxon>
        <taxon>candidate division CPR1</taxon>
    </lineage>
</organism>
<dbReference type="AlphaFoldDB" id="A0A0G1VJ05"/>
<accession>A0A0G1VJ05</accession>
<name>A0A0G1VJ05_9BACT</name>
<dbReference type="Proteomes" id="UP000034119">
    <property type="component" value="Unassembled WGS sequence"/>
</dbReference>
<gene>
    <name evidence="1" type="ORF">UY40_C0002G0040</name>
</gene>
<dbReference type="STRING" id="1618342.UY40_C0002G0040"/>
<proteinExistence type="predicted"/>
<evidence type="ECO:0000313" key="2">
    <source>
        <dbReference type="Proteomes" id="UP000034119"/>
    </source>
</evidence>
<protein>
    <submittedName>
        <fullName evidence="1">Uncharacterized protein</fullName>
    </submittedName>
</protein>
<sequence length="714" mass="81302">MNGNVLDPVIKEEDGRKRYFCPVVGCPHAKATKEGYFNRRGYNKHFSTFHFTGEKIGFLSMLNWGSPGLSLGSIRKAFRICEAEGVDFIGIIAGICSYPEYAYRFTRPELLKTAEDLGLYEETKKGRKIYYFEEARDWLINEIAEEIADGMPHIRHGRKDVKIYLVTSPASTIDGWLGREVARRLVRLRKDILFWGEGFAYFQLQKHDATVGALTFIKPPWRSKYYSTAVDRLIEDHERQTSKDLPDLWVVGGTASSTHRPPGEKKVPYVSLPALHELQKINSAENQVGLRIVEFLPQSNDFLVRTYNLKDDIANKRTFVPEPKNTTELQLGVVATLKNEVEPQTIGQLEAKLKTPRGQISKAIKELNNSKYEPKIDKDQDSKRYDFNTAWMQNKLEFPDTNFKALQEETFLGFGCLHAGSIYSEYEWFVQECPRIILEHNIKNLVAAGDLIEGLEHDLDKRGEVMGGSDYSDQQIFAARLIGSVVSSVFQSLFSKAMERYAKRKPSNGELKTIVENALMNSYFIPGNHCSWTRRKGIKPLTEFEPKLVEYLTTGIENELEKRGLQIPRLNKLVEAQVMRGEDQILKSGLGLTIRHPGMSRTLTSSLRAQHTLDQTNTPTTMLANFHVAIAVEQWEKELGQRVAMQLGSIVWKTEYEHDKLKGRLDVGVGYLKTLADENQRILVTEMAYFGGGNRKAFTNRETFLDPFMADLGI</sequence>
<comment type="caution">
    <text evidence="1">The sequence shown here is derived from an EMBL/GenBank/DDBJ whole genome shotgun (WGS) entry which is preliminary data.</text>
</comment>
<evidence type="ECO:0000313" key="1">
    <source>
        <dbReference type="EMBL" id="KKW06190.1"/>
    </source>
</evidence>